<reference evidence="6" key="1">
    <citation type="submission" date="2011-10" db="EMBL/GenBank/DDBJ databases">
        <title>The complete genome of chromosome of Thermovirga lienii DSM 17291.</title>
        <authorList>
            <consortium name="US DOE Joint Genome Institute (JGI-PGF)"/>
            <person name="Lucas S."/>
            <person name="Copeland A."/>
            <person name="Lapidus A."/>
            <person name="Glavina del Rio T."/>
            <person name="Dalin E."/>
            <person name="Tice H."/>
            <person name="Bruce D."/>
            <person name="Goodwin L."/>
            <person name="Pitluck S."/>
            <person name="Peters L."/>
            <person name="Mikhailova N."/>
            <person name="Saunders E."/>
            <person name="Kyrpides N."/>
            <person name="Mavromatis K."/>
            <person name="Ivanova N."/>
            <person name="Last F.I."/>
            <person name="Brettin T."/>
            <person name="Detter J.C."/>
            <person name="Han C."/>
            <person name="Larimer F."/>
            <person name="Land M."/>
            <person name="Hauser L."/>
            <person name="Markowitz V."/>
            <person name="Cheng J.-F."/>
            <person name="Hugenholtz P."/>
            <person name="Woyke T."/>
            <person name="Wu D."/>
            <person name="Spring S."/>
            <person name="Schroeder M."/>
            <person name="Brambilla E.-M."/>
            <person name="Klenk H.-P."/>
            <person name="Eisen J.A."/>
        </authorList>
    </citation>
    <scope>NUCLEOTIDE SEQUENCE [LARGE SCALE GENOMIC DNA]</scope>
    <source>
        <strain evidence="6">ATCC BAA-1197 / DSM 17291 / Cas60314</strain>
    </source>
</reference>
<keyword evidence="3" id="KW-0786">Thiamine pyrophosphate</keyword>
<dbReference type="PANTHER" id="PTHR47514">
    <property type="entry name" value="TRANSKETOLASE N-TERMINAL SECTION-RELATED"/>
    <property type="match status" value="1"/>
</dbReference>
<dbReference type="HOGENOM" id="CLU_009227_4_1_0"/>
<dbReference type="CDD" id="cd02012">
    <property type="entry name" value="TPP_TK"/>
    <property type="match status" value="1"/>
</dbReference>
<sequence>MEKEREDFLKKTALEIRKDVVRTIGVANAAHLASSLSIVEILVYLYWEVMRFNPQKPYWKERDRFVFSKGHACPALYAVLARLGFFDREELWSYRRLGAMLQGHPEYRRTPGIDAPSGSLGMGLGISVGMALSLRLRRLTSRVFCLLGDGEFQEGAVWESVMNANHYKLDNLIAIVDVNGYQMEGKTESINNLEPLQDKLESFGWKAYQCDGHDLKELERAFKAVFACKGAPCAILARTIPGKGLKKIEEGVLSPTEPMSRLLMEEALRELEELDRTYFREGEEQGG</sequence>
<keyword evidence="6" id="KW-1185">Reference proteome</keyword>
<dbReference type="InterPro" id="IPR029061">
    <property type="entry name" value="THDP-binding"/>
</dbReference>
<feature type="domain" description="Transketolase N-terminal" evidence="4">
    <location>
        <begin position="14"/>
        <end position="245"/>
    </location>
</feature>
<comment type="cofactor">
    <cofactor evidence="1">
        <name>thiamine diphosphate</name>
        <dbReference type="ChEBI" id="CHEBI:58937"/>
    </cofactor>
</comment>
<accession>G7V6I9</accession>
<dbReference type="STRING" id="580340.Tlie_1373"/>
<evidence type="ECO:0000313" key="6">
    <source>
        <dbReference type="Proteomes" id="UP000005868"/>
    </source>
</evidence>
<organism evidence="5 6">
    <name type="scientific">Thermovirga lienii (strain ATCC BAA-1197 / DSM 17291 / Cas60314)</name>
    <dbReference type="NCBI Taxonomy" id="580340"/>
    <lineage>
        <taxon>Bacteria</taxon>
        <taxon>Thermotogati</taxon>
        <taxon>Synergistota</taxon>
        <taxon>Synergistia</taxon>
        <taxon>Synergistales</taxon>
        <taxon>Thermovirgaceae</taxon>
        <taxon>Thermovirga</taxon>
    </lineage>
</organism>
<dbReference type="SUPFAM" id="SSF52518">
    <property type="entry name" value="Thiamin diphosphate-binding fold (THDP-binding)"/>
    <property type="match status" value="1"/>
</dbReference>
<dbReference type="InterPro" id="IPR005474">
    <property type="entry name" value="Transketolase_N"/>
</dbReference>
<name>G7V6I9_THELD</name>
<dbReference type="Pfam" id="PF00456">
    <property type="entry name" value="Transketolase_N"/>
    <property type="match status" value="1"/>
</dbReference>
<protein>
    <submittedName>
        <fullName evidence="5">Transketolase domain-containing protein</fullName>
    </submittedName>
</protein>
<evidence type="ECO:0000256" key="2">
    <source>
        <dbReference type="ARBA" id="ARBA00007131"/>
    </source>
</evidence>
<dbReference type="eggNOG" id="COG3959">
    <property type="taxonomic scope" value="Bacteria"/>
</dbReference>
<dbReference type="Proteomes" id="UP000005868">
    <property type="component" value="Chromosome"/>
</dbReference>
<evidence type="ECO:0000259" key="4">
    <source>
        <dbReference type="Pfam" id="PF00456"/>
    </source>
</evidence>
<reference evidence="5 6" key="2">
    <citation type="journal article" date="2012" name="Stand. Genomic Sci.">
        <title>Genome sequence of the moderately thermophilic, amino-acid-degrading and sulfur-reducing bacterium Thermovirga lienii type strain (Cas60314(T)).</title>
        <authorList>
            <person name="Goker M."/>
            <person name="Saunders E."/>
            <person name="Lapidus A."/>
            <person name="Nolan M."/>
            <person name="Lucas S."/>
            <person name="Hammon N."/>
            <person name="Deshpande S."/>
            <person name="Cheng J.F."/>
            <person name="Han C."/>
            <person name="Tapia R."/>
            <person name="Goodwin L.A."/>
            <person name="Pitluck S."/>
            <person name="Liolios K."/>
            <person name="Mavromatis K."/>
            <person name="Pagani I."/>
            <person name="Ivanova N."/>
            <person name="Mikhailova N."/>
            <person name="Pati A."/>
            <person name="Chen A."/>
            <person name="Palaniappan K."/>
            <person name="Land M."/>
            <person name="Chang Y.J."/>
            <person name="Jeffries C.D."/>
            <person name="Brambilla E.M."/>
            <person name="Rohde M."/>
            <person name="Spring S."/>
            <person name="Detter J.C."/>
            <person name="Woyke T."/>
            <person name="Bristow J."/>
            <person name="Eisen J.A."/>
            <person name="Markowitz V."/>
            <person name="Hugenholtz P."/>
            <person name="Kyrpides N.C."/>
            <person name="Klenk H.P."/>
        </authorList>
    </citation>
    <scope>NUCLEOTIDE SEQUENCE [LARGE SCALE GENOMIC DNA]</scope>
    <source>
        <strain evidence="6">ATCC BAA-1197 / DSM 17291 / Cas60314</strain>
    </source>
</reference>
<dbReference type="AlphaFoldDB" id="G7V6I9"/>
<evidence type="ECO:0000313" key="5">
    <source>
        <dbReference type="EMBL" id="AER67102.1"/>
    </source>
</evidence>
<dbReference type="KEGG" id="tli:Tlie_1373"/>
<dbReference type="EMBL" id="CP003096">
    <property type="protein sequence ID" value="AER67102.1"/>
    <property type="molecule type" value="Genomic_DNA"/>
</dbReference>
<evidence type="ECO:0000256" key="3">
    <source>
        <dbReference type="ARBA" id="ARBA00023052"/>
    </source>
</evidence>
<dbReference type="OrthoDB" id="8732661at2"/>
<proteinExistence type="inferred from homology"/>
<dbReference type="PANTHER" id="PTHR47514:SF1">
    <property type="entry name" value="TRANSKETOLASE N-TERMINAL SECTION-RELATED"/>
    <property type="match status" value="1"/>
</dbReference>
<dbReference type="Gene3D" id="3.40.50.970">
    <property type="match status" value="1"/>
</dbReference>
<comment type="similarity">
    <text evidence="2">Belongs to the transketolase family.</text>
</comment>
<gene>
    <name evidence="5" type="ordered locus">Tlie_1373</name>
</gene>
<evidence type="ECO:0000256" key="1">
    <source>
        <dbReference type="ARBA" id="ARBA00001964"/>
    </source>
</evidence>